<evidence type="ECO:0000313" key="2">
    <source>
        <dbReference type="Proteomes" id="UP000616201"/>
    </source>
</evidence>
<comment type="caution">
    <text evidence="1">The sequence shown here is derived from an EMBL/GenBank/DDBJ whole genome shotgun (WGS) entry which is preliminary data.</text>
</comment>
<dbReference type="AlphaFoldDB" id="A0A928UWK1"/>
<dbReference type="Proteomes" id="UP000616201">
    <property type="component" value="Unassembled WGS sequence"/>
</dbReference>
<dbReference type="EMBL" id="PRDK01000007">
    <property type="protein sequence ID" value="MBE8714631.1"/>
    <property type="molecule type" value="Genomic_DNA"/>
</dbReference>
<reference evidence="1" key="1">
    <citation type="submission" date="2018-02" db="EMBL/GenBank/DDBJ databases">
        <authorList>
            <person name="Vasarhelyi B.M."/>
            <person name="Deshmukh S."/>
            <person name="Balint B."/>
            <person name="Kukolya J."/>
        </authorList>
    </citation>
    <scope>NUCLEOTIDE SEQUENCE</scope>
    <source>
        <strain evidence="1">KB22</strain>
    </source>
</reference>
<keyword evidence="2" id="KW-1185">Reference proteome</keyword>
<organism evidence="1 2">
    <name type="scientific">Sphingobacterium hungaricum</name>
    <dbReference type="NCBI Taxonomy" id="2082723"/>
    <lineage>
        <taxon>Bacteria</taxon>
        <taxon>Pseudomonadati</taxon>
        <taxon>Bacteroidota</taxon>
        <taxon>Sphingobacteriia</taxon>
        <taxon>Sphingobacteriales</taxon>
        <taxon>Sphingobacteriaceae</taxon>
        <taxon>Sphingobacterium</taxon>
    </lineage>
</organism>
<dbReference type="InterPro" id="IPR029069">
    <property type="entry name" value="HotDog_dom_sf"/>
</dbReference>
<protein>
    <submittedName>
        <fullName evidence="1">DUF4442 domain-containing protein</fullName>
    </submittedName>
</protein>
<dbReference type="SUPFAM" id="SSF54637">
    <property type="entry name" value="Thioesterase/thiol ester dehydrase-isomerase"/>
    <property type="match status" value="1"/>
</dbReference>
<proteinExistence type="predicted"/>
<dbReference type="CDD" id="cd03440">
    <property type="entry name" value="hot_dog"/>
    <property type="match status" value="1"/>
</dbReference>
<sequence length="162" mass="18637">MKFTPKQLKWILRTYPPFFFQRIWVNKIHPDFMGIDVTISKSFLNINANKTIFGGTIFSSLDPLHSILLDQIFQAKGLSKTVAWLKSSQISFLKPGTNKLKISIRLIPEEIDEALEIIKTRGKVIKTFQTDVYDLKGVLCAQATNEVYIRDLNYIIDRTKKG</sequence>
<dbReference type="Pfam" id="PF14539">
    <property type="entry name" value="DUF4442"/>
    <property type="match status" value="1"/>
</dbReference>
<dbReference type="Gene3D" id="3.10.129.10">
    <property type="entry name" value="Hotdog Thioesterase"/>
    <property type="match status" value="1"/>
</dbReference>
<evidence type="ECO:0000313" key="1">
    <source>
        <dbReference type="EMBL" id="MBE8714631.1"/>
    </source>
</evidence>
<accession>A0A928UWK1</accession>
<gene>
    <name evidence="1" type="ORF">C4F49_13160</name>
</gene>
<dbReference type="InterPro" id="IPR027961">
    <property type="entry name" value="DUF4442"/>
</dbReference>
<name>A0A928UWK1_9SPHI</name>
<dbReference type="RefSeq" id="WP_196936116.1">
    <property type="nucleotide sequence ID" value="NZ_MU158698.1"/>
</dbReference>